<evidence type="ECO:0000256" key="1">
    <source>
        <dbReference type="SAM" id="Phobius"/>
    </source>
</evidence>
<gene>
    <name evidence="2" type="ORF">SAMN05660649_01745</name>
</gene>
<dbReference type="RefSeq" id="WP_092470701.1">
    <property type="nucleotide sequence ID" value="NZ_FOOX01000005.1"/>
</dbReference>
<keyword evidence="1" id="KW-1133">Transmembrane helix</keyword>
<keyword evidence="1" id="KW-0472">Membrane</keyword>
<name>A0A1I2S2G3_9FIRM</name>
<dbReference type="EMBL" id="FOOX01000005">
    <property type="protein sequence ID" value="SFG47105.1"/>
    <property type="molecule type" value="Genomic_DNA"/>
</dbReference>
<reference evidence="3" key="1">
    <citation type="submission" date="2016-10" db="EMBL/GenBank/DDBJ databases">
        <authorList>
            <person name="Varghese N."/>
            <person name="Submissions S."/>
        </authorList>
    </citation>
    <scope>NUCLEOTIDE SEQUENCE [LARGE SCALE GENOMIC DNA]</scope>
    <source>
        <strain evidence="3">DSM 17038</strain>
    </source>
</reference>
<keyword evidence="3" id="KW-1185">Reference proteome</keyword>
<dbReference type="STRING" id="341036.SAMN05660649_01745"/>
<feature type="transmembrane region" description="Helical" evidence="1">
    <location>
        <begin position="42"/>
        <end position="63"/>
    </location>
</feature>
<evidence type="ECO:0008006" key="4">
    <source>
        <dbReference type="Google" id="ProtNLM"/>
    </source>
</evidence>
<proteinExistence type="predicted"/>
<organism evidence="2 3">
    <name type="scientific">Desulfotruncus arcticus DSM 17038</name>
    <dbReference type="NCBI Taxonomy" id="1121424"/>
    <lineage>
        <taxon>Bacteria</taxon>
        <taxon>Bacillati</taxon>
        <taxon>Bacillota</taxon>
        <taxon>Clostridia</taxon>
        <taxon>Eubacteriales</taxon>
        <taxon>Desulfallaceae</taxon>
        <taxon>Desulfotruncus</taxon>
    </lineage>
</organism>
<keyword evidence="1" id="KW-0812">Transmembrane</keyword>
<protein>
    <recommendedName>
        <fullName evidence="4">Phospholipase_D-nuclease N-terminal</fullName>
    </recommendedName>
</protein>
<dbReference type="AlphaFoldDB" id="A0A1I2S2G3"/>
<sequence>MTEHDLKILAVFFNGVIIIAMVVSGIWVGLDAYRNGRNKAEALMWGFFAGWFLVVGPIFYVFFKKRFYKS</sequence>
<feature type="transmembrane region" description="Helical" evidence="1">
    <location>
        <begin position="9"/>
        <end position="30"/>
    </location>
</feature>
<dbReference type="OrthoDB" id="1808752at2"/>
<dbReference type="Proteomes" id="UP000199337">
    <property type="component" value="Unassembled WGS sequence"/>
</dbReference>
<accession>A0A1I2S2G3</accession>
<evidence type="ECO:0000313" key="2">
    <source>
        <dbReference type="EMBL" id="SFG47105.1"/>
    </source>
</evidence>
<evidence type="ECO:0000313" key="3">
    <source>
        <dbReference type="Proteomes" id="UP000199337"/>
    </source>
</evidence>